<gene>
    <name evidence="6" type="primary">xseB</name>
    <name evidence="7" type="ORF">HMPREF3192_00710</name>
</gene>
<dbReference type="Pfam" id="PF02609">
    <property type="entry name" value="Exonuc_VII_S"/>
    <property type="match status" value="1"/>
</dbReference>
<comment type="subcellular location">
    <subcellularLocation>
        <location evidence="6">Cytoplasm</location>
    </subcellularLocation>
</comment>
<evidence type="ECO:0000313" key="7">
    <source>
        <dbReference type="EMBL" id="KXB34815.1"/>
    </source>
</evidence>
<comment type="function">
    <text evidence="6">Bidirectionally degrades single-stranded DNA into large acid-insoluble oligonucleotides, which are then degraded further into small acid-soluble oligonucleotides.</text>
</comment>
<dbReference type="GO" id="GO:0006308">
    <property type="term" value="P:DNA catabolic process"/>
    <property type="evidence" value="ECO:0007669"/>
    <property type="project" value="UniProtKB-UniRule"/>
</dbReference>
<comment type="subunit">
    <text evidence="6">Heterooligomer composed of large and small subunits.</text>
</comment>
<dbReference type="SUPFAM" id="SSF116842">
    <property type="entry name" value="XseB-like"/>
    <property type="match status" value="1"/>
</dbReference>
<evidence type="ECO:0000256" key="1">
    <source>
        <dbReference type="ARBA" id="ARBA00009998"/>
    </source>
</evidence>
<evidence type="ECO:0000256" key="5">
    <source>
        <dbReference type="ARBA" id="ARBA00022839"/>
    </source>
</evidence>
<reference evidence="8" key="1">
    <citation type="submission" date="2016-01" db="EMBL/GenBank/DDBJ databases">
        <authorList>
            <person name="Mitreva M."/>
            <person name="Pepin K.H."/>
            <person name="Mihindukulasuriya K.A."/>
            <person name="Fulton R."/>
            <person name="Fronick C."/>
            <person name="O'Laughlin M."/>
            <person name="Miner T."/>
            <person name="Herter B."/>
            <person name="Rosa B.A."/>
            <person name="Cordes M."/>
            <person name="Tomlinson C."/>
            <person name="Wollam A."/>
            <person name="Palsikar V.B."/>
            <person name="Mardis E.R."/>
            <person name="Wilson R.K."/>
        </authorList>
    </citation>
    <scope>NUCLEOTIDE SEQUENCE [LARGE SCALE GENOMIC DNA]</scope>
    <source>
        <strain evidence="8">DNF00019</strain>
    </source>
</reference>
<dbReference type="RefSeq" id="WP_066305242.1">
    <property type="nucleotide sequence ID" value="NZ_KQ959491.1"/>
</dbReference>
<dbReference type="STRING" id="1393034.HMPREF3192_00710"/>
<dbReference type="EMBL" id="LSCR01000011">
    <property type="protein sequence ID" value="KXB34815.1"/>
    <property type="molecule type" value="Genomic_DNA"/>
</dbReference>
<keyword evidence="2 6" id="KW-0963">Cytoplasm</keyword>
<dbReference type="PANTHER" id="PTHR34137">
    <property type="entry name" value="EXODEOXYRIBONUCLEASE 7 SMALL SUBUNIT"/>
    <property type="match status" value="1"/>
</dbReference>
<dbReference type="Proteomes" id="UP000070675">
    <property type="component" value="Unassembled WGS sequence"/>
</dbReference>
<dbReference type="PATRIC" id="fig|1393034.3.peg.686"/>
<keyword evidence="3 6" id="KW-0540">Nuclease</keyword>
<evidence type="ECO:0000256" key="2">
    <source>
        <dbReference type="ARBA" id="ARBA00022490"/>
    </source>
</evidence>
<dbReference type="EC" id="3.1.11.6" evidence="6"/>
<dbReference type="GO" id="GO:0009318">
    <property type="term" value="C:exodeoxyribonuclease VII complex"/>
    <property type="evidence" value="ECO:0007669"/>
    <property type="project" value="UniProtKB-UniRule"/>
</dbReference>
<dbReference type="InterPro" id="IPR003761">
    <property type="entry name" value="Exonuc_VII_S"/>
</dbReference>
<keyword evidence="5 6" id="KW-0269">Exonuclease</keyword>
<dbReference type="Gene3D" id="1.10.287.1040">
    <property type="entry name" value="Exonuclease VII, small subunit"/>
    <property type="match status" value="1"/>
</dbReference>
<comment type="caution">
    <text evidence="7">The sequence shown here is derived from an EMBL/GenBank/DDBJ whole genome shotgun (WGS) entry which is preliminary data.</text>
</comment>
<comment type="catalytic activity">
    <reaction evidence="6">
        <text>Exonucleolytic cleavage in either 5'- to 3'- or 3'- to 5'-direction to yield nucleoside 5'-phosphates.</text>
        <dbReference type="EC" id="3.1.11.6"/>
    </reaction>
</comment>
<organism evidence="7 8">
    <name type="scientific">Atopobium deltae</name>
    <dbReference type="NCBI Taxonomy" id="1393034"/>
    <lineage>
        <taxon>Bacteria</taxon>
        <taxon>Bacillati</taxon>
        <taxon>Actinomycetota</taxon>
        <taxon>Coriobacteriia</taxon>
        <taxon>Coriobacteriales</taxon>
        <taxon>Atopobiaceae</taxon>
        <taxon>Atopobium</taxon>
    </lineage>
</organism>
<dbReference type="OrthoDB" id="3186455at2"/>
<comment type="similarity">
    <text evidence="1 6">Belongs to the XseB family.</text>
</comment>
<evidence type="ECO:0000313" key="8">
    <source>
        <dbReference type="Proteomes" id="UP000070675"/>
    </source>
</evidence>
<evidence type="ECO:0000256" key="6">
    <source>
        <dbReference type="HAMAP-Rule" id="MF_00337"/>
    </source>
</evidence>
<protein>
    <recommendedName>
        <fullName evidence="6">Exodeoxyribonuclease 7 small subunit</fullName>
        <ecNumber evidence="6">3.1.11.6</ecNumber>
    </recommendedName>
    <alternativeName>
        <fullName evidence="6">Exodeoxyribonuclease VII small subunit</fullName>
        <shortName evidence="6">Exonuclease VII small subunit</shortName>
    </alternativeName>
</protein>
<dbReference type="AlphaFoldDB" id="A0A133XV39"/>
<keyword evidence="4 6" id="KW-0378">Hydrolase</keyword>
<dbReference type="InterPro" id="IPR037004">
    <property type="entry name" value="Exonuc_VII_ssu_sf"/>
</dbReference>
<evidence type="ECO:0000256" key="4">
    <source>
        <dbReference type="ARBA" id="ARBA00022801"/>
    </source>
</evidence>
<dbReference type="HAMAP" id="MF_00337">
    <property type="entry name" value="Exonuc_7_S"/>
    <property type="match status" value="1"/>
</dbReference>
<dbReference type="PANTHER" id="PTHR34137:SF1">
    <property type="entry name" value="EXODEOXYRIBONUCLEASE 7 SMALL SUBUNIT"/>
    <property type="match status" value="1"/>
</dbReference>
<proteinExistence type="inferred from homology"/>
<dbReference type="GO" id="GO:0005829">
    <property type="term" value="C:cytosol"/>
    <property type="evidence" value="ECO:0007669"/>
    <property type="project" value="TreeGrafter"/>
</dbReference>
<dbReference type="NCBIfam" id="TIGR01280">
    <property type="entry name" value="xseB"/>
    <property type="match status" value="1"/>
</dbReference>
<name>A0A133XV39_9ACTN</name>
<accession>A0A133XV39</accession>
<keyword evidence="8" id="KW-1185">Reference proteome</keyword>
<sequence length="88" mass="9846">MESTPQTPIEELSFKQANIELEHIVRALESGDLELEEALDRYSRGVKLLADLHKRLENAEQQVQVLLDQDQASVPDTTAAPSTAFINE</sequence>
<evidence type="ECO:0000256" key="3">
    <source>
        <dbReference type="ARBA" id="ARBA00022722"/>
    </source>
</evidence>
<dbReference type="GO" id="GO:0008855">
    <property type="term" value="F:exodeoxyribonuclease VII activity"/>
    <property type="evidence" value="ECO:0007669"/>
    <property type="project" value="UniProtKB-UniRule"/>
</dbReference>